<feature type="compositionally biased region" description="Acidic residues" evidence="1">
    <location>
        <begin position="93"/>
        <end position="106"/>
    </location>
</feature>
<feature type="compositionally biased region" description="Acidic residues" evidence="1">
    <location>
        <begin position="171"/>
        <end position="200"/>
    </location>
</feature>
<feature type="compositionally biased region" description="Basic and acidic residues" evidence="1">
    <location>
        <begin position="386"/>
        <end position="395"/>
    </location>
</feature>
<feature type="compositionally biased region" description="Basic and acidic residues" evidence="1">
    <location>
        <begin position="413"/>
        <end position="426"/>
    </location>
</feature>
<feature type="compositionally biased region" description="Acidic residues" evidence="1">
    <location>
        <begin position="47"/>
        <end position="57"/>
    </location>
</feature>
<dbReference type="EMBL" id="REGW02000003">
    <property type="protein sequence ID" value="KAE8298420.1"/>
    <property type="molecule type" value="Genomic_DNA"/>
</dbReference>
<keyword evidence="4" id="KW-1185">Reference proteome</keyword>
<keyword evidence="2" id="KW-1133">Transmembrane helix</keyword>
<feature type="compositionally biased region" description="Low complexity" evidence="1">
    <location>
        <begin position="291"/>
        <end position="303"/>
    </location>
</feature>
<evidence type="ECO:0000256" key="2">
    <source>
        <dbReference type="SAM" id="Phobius"/>
    </source>
</evidence>
<feature type="region of interest" description="Disordered" evidence="1">
    <location>
        <begin position="46"/>
        <end position="200"/>
    </location>
</feature>
<dbReference type="Proteomes" id="UP000424527">
    <property type="component" value="Unassembled WGS sequence"/>
</dbReference>
<feature type="compositionally biased region" description="Acidic residues" evidence="1">
    <location>
        <begin position="311"/>
        <end position="344"/>
    </location>
</feature>
<reference evidence="3 4" key="1">
    <citation type="submission" date="2019-07" db="EMBL/GenBank/DDBJ databases">
        <title>Chromosome genome assembly for large yellow croaker.</title>
        <authorList>
            <person name="Xiao S."/>
        </authorList>
    </citation>
    <scope>NUCLEOTIDE SEQUENCE [LARGE SCALE GENOMIC DNA]</scope>
    <source>
        <strain evidence="3">JMULYC20181020</strain>
        <tissue evidence="3">Muscle</tissue>
    </source>
</reference>
<gene>
    <name evidence="3" type="ORF">D5F01_LYC02919</name>
</gene>
<comment type="caution">
    <text evidence="3">The sequence shown here is derived from an EMBL/GenBank/DDBJ whole genome shotgun (WGS) entry which is preliminary data.</text>
</comment>
<proteinExistence type="predicted"/>
<feature type="compositionally biased region" description="Low complexity" evidence="1">
    <location>
        <begin position="345"/>
        <end position="357"/>
    </location>
</feature>
<feature type="compositionally biased region" description="Acidic residues" evidence="1">
    <location>
        <begin position="142"/>
        <end position="154"/>
    </location>
</feature>
<evidence type="ECO:0000313" key="3">
    <source>
        <dbReference type="EMBL" id="KAE8298420.1"/>
    </source>
</evidence>
<keyword evidence="2" id="KW-0812">Transmembrane</keyword>
<dbReference type="AlphaFoldDB" id="A0A6G0J3Z1"/>
<feature type="compositionally biased region" description="Acidic residues" evidence="1">
    <location>
        <begin position="358"/>
        <end position="380"/>
    </location>
</feature>
<feature type="region of interest" description="Disordered" evidence="1">
    <location>
        <begin position="231"/>
        <end position="429"/>
    </location>
</feature>
<sequence length="546" mass="60216">MQKKMKQWTLIVLEENAEVDLATNEEPLPRTLEEEESNALLLTELEGQVEPDTEETVSQELAPEEPAVITPEEAPEQELDQEETVPIILSETKEEDPQEEHAEEEQIVILEENTEVDPVTNEEPLPRTFEEEESVALLPTELEGEVEPDTEETAPQETAPEDPVVIVPLDPAEEESELEEQTEEESVPIVSPEEDEEALEALEEPAVVVPVEPAERESDQEEIVPIILSETKEEEAQQEHAEEEVNPVVLEEKAEVDPATDEEPLPGTSEEEESVALFPIELEDQVEPAAEETAPQETAPEDPVVIVPLDPAEEESELEEQTEEESVPIVSPEEDEEAPEEYTEVEVVGEPAPVVPEENNEQDPAIDEEPLPNEPEEEESVVLVHAELDTEEGRRGEHRRRNCSIRSTPRGSSSREDTAPQEDKAGDSNAEILLVTETPSEAETVETVLDPGEQVPVAATEVHAATLETIKVPAPAVTTAEAETGPDPVAVRNGIMKTRSENFKAAVKEEPVVLVNRGAVLGAAFFTLMSFITIGFVWVTVSKKLR</sequence>
<feature type="transmembrane region" description="Helical" evidence="2">
    <location>
        <begin position="519"/>
        <end position="541"/>
    </location>
</feature>
<protein>
    <submittedName>
        <fullName evidence="3">Uncharacterized protein</fullName>
    </submittedName>
</protein>
<accession>A0A6G0J3Z1</accession>
<organism evidence="3 4">
    <name type="scientific">Larimichthys crocea</name>
    <name type="common">Large yellow croaker</name>
    <name type="synonym">Pseudosciaena crocea</name>
    <dbReference type="NCBI Taxonomy" id="215358"/>
    <lineage>
        <taxon>Eukaryota</taxon>
        <taxon>Metazoa</taxon>
        <taxon>Chordata</taxon>
        <taxon>Craniata</taxon>
        <taxon>Vertebrata</taxon>
        <taxon>Euteleostomi</taxon>
        <taxon>Actinopterygii</taxon>
        <taxon>Neopterygii</taxon>
        <taxon>Teleostei</taxon>
        <taxon>Neoteleostei</taxon>
        <taxon>Acanthomorphata</taxon>
        <taxon>Eupercaria</taxon>
        <taxon>Sciaenidae</taxon>
        <taxon>Larimichthys</taxon>
    </lineage>
</organism>
<name>A0A6G0J3Z1_LARCR</name>
<feature type="compositionally biased region" description="Acidic residues" evidence="1">
    <location>
        <begin position="258"/>
        <end position="274"/>
    </location>
</feature>
<evidence type="ECO:0000313" key="4">
    <source>
        <dbReference type="Proteomes" id="UP000424527"/>
    </source>
</evidence>
<keyword evidence="2" id="KW-0472">Membrane</keyword>
<evidence type="ECO:0000256" key="1">
    <source>
        <dbReference type="SAM" id="MobiDB-lite"/>
    </source>
</evidence>
<feature type="compositionally biased region" description="Acidic residues" evidence="1">
    <location>
        <begin position="281"/>
        <end position="290"/>
    </location>
</feature>
<feature type="compositionally biased region" description="Acidic residues" evidence="1">
    <location>
        <begin position="73"/>
        <end position="83"/>
    </location>
</feature>
<feature type="compositionally biased region" description="Basic and acidic residues" evidence="1">
    <location>
        <begin position="231"/>
        <end position="240"/>
    </location>
</feature>